<evidence type="ECO:0000313" key="3">
    <source>
        <dbReference type="Proteomes" id="UP000596351"/>
    </source>
</evidence>
<proteinExistence type="predicted"/>
<feature type="compositionally biased region" description="Basic and acidic residues" evidence="1">
    <location>
        <begin position="31"/>
        <end position="40"/>
    </location>
</feature>
<feature type="region of interest" description="Disordered" evidence="1">
    <location>
        <begin position="1"/>
        <end position="63"/>
    </location>
</feature>
<dbReference type="Proteomes" id="UP000596351">
    <property type="component" value="Chromosome"/>
</dbReference>
<dbReference type="EMBL" id="CP032405">
    <property type="protein sequence ID" value="QRF52390.1"/>
    <property type="molecule type" value="Genomic_DNA"/>
</dbReference>
<evidence type="ECO:0000313" key="2">
    <source>
        <dbReference type="EMBL" id="QRF52390.1"/>
    </source>
</evidence>
<protein>
    <submittedName>
        <fullName evidence="2">Uncharacterized protein</fullName>
    </submittedName>
</protein>
<keyword evidence="3" id="KW-1185">Reference proteome</keyword>
<accession>A0ABX7EY03</accession>
<organism evidence="2 3">
    <name type="scientific">Rhizobium rosettiformans</name>
    <dbReference type="NCBI Taxonomy" id="1368430"/>
    <lineage>
        <taxon>Bacteria</taxon>
        <taxon>Pseudomonadati</taxon>
        <taxon>Pseudomonadota</taxon>
        <taxon>Alphaproteobacteria</taxon>
        <taxon>Hyphomicrobiales</taxon>
        <taxon>Rhizobiaceae</taxon>
        <taxon>Rhizobium/Agrobacterium group</taxon>
        <taxon>Rhizobium</taxon>
    </lineage>
</organism>
<name>A0ABX7EY03_9HYPH</name>
<sequence length="63" mass="6780">MVWSPCDAKAVPTHLPLEGGGRRNAAGGGDPGREWNAELRVKRRTRHPTPELRSDPPPQGEGG</sequence>
<gene>
    <name evidence="2" type="ORF">D4A92_13600</name>
</gene>
<evidence type="ECO:0000256" key="1">
    <source>
        <dbReference type="SAM" id="MobiDB-lite"/>
    </source>
</evidence>
<reference evidence="2 3" key="1">
    <citation type="submission" date="2018-09" db="EMBL/GenBank/DDBJ databases">
        <title>Rhizobium sp. MAE2-X.</title>
        <authorList>
            <person name="Lee Y."/>
            <person name="Jeon C.O."/>
        </authorList>
    </citation>
    <scope>NUCLEOTIDE SEQUENCE [LARGE SCALE GENOMIC DNA]</scope>
    <source>
        <strain evidence="2 3">MAE2-X</strain>
    </source>
</reference>